<dbReference type="AlphaFoldDB" id="J5JCE8"/>
<reference evidence="2 3" key="1">
    <citation type="journal article" date="2012" name="Sci. Rep.">
        <title>Genomic perspectives on the evolution of fungal entomopathogenicity in Beauveria bassiana.</title>
        <authorList>
            <person name="Xiao G."/>
            <person name="Ying S.H."/>
            <person name="Zheng P."/>
            <person name="Wang Z.L."/>
            <person name="Zhang S."/>
            <person name="Xie X.Q."/>
            <person name="Shang Y."/>
            <person name="St Leger R.J."/>
            <person name="Zhao G.P."/>
            <person name="Wang C."/>
            <person name="Feng M.G."/>
        </authorList>
    </citation>
    <scope>NUCLEOTIDE SEQUENCE [LARGE SCALE GENOMIC DNA]</scope>
    <source>
        <strain evidence="2 3">ARSEF 2860</strain>
    </source>
</reference>
<dbReference type="GO" id="GO:0004668">
    <property type="term" value="F:protein-arginine deiminase activity"/>
    <property type="evidence" value="ECO:0007669"/>
    <property type="project" value="InterPro"/>
</dbReference>
<dbReference type="SUPFAM" id="SSF55909">
    <property type="entry name" value="Pentein"/>
    <property type="match status" value="1"/>
</dbReference>
<keyword evidence="3" id="KW-1185">Reference proteome</keyword>
<dbReference type="Proteomes" id="UP000002762">
    <property type="component" value="Unassembled WGS sequence"/>
</dbReference>
<dbReference type="HOGENOM" id="CLU_630013_0_0_1"/>
<dbReference type="EMBL" id="JH725205">
    <property type="protein sequence ID" value="EJP61556.1"/>
    <property type="molecule type" value="Genomic_DNA"/>
</dbReference>
<dbReference type="Gene3D" id="3.75.10.10">
    <property type="entry name" value="L-arginine/glycine Amidinotransferase, Chain A"/>
    <property type="match status" value="1"/>
</dbReference>
<dbReference type="PANTHER" id="PTHR31377">
    <property type="entry name" value="AGMATINE DEIMINASE-RELATED"/>
    <property type="match status" value="1"/>
</dbReference>
<organism evidence="2 3">
    <name type="scientific">Beauveria bassiana (strain ARSEF 2860)</name>
    <name type="common">White muscardine disease fungus</name>
    <name type="synonym">Tritirachium shiotae</name>
    <dbReference type="NCBI Taxonomy" id="655819"/>
    <lineage>
        <taxon>Eukaryota</taxon>
        <taxon>Fungi</taxon>
        <taxon>Dikarya</taxon>
        <taxon>Ascomycota</taxon>
        <taxon>Pezizomycotina</taxon>
        <taxon>Sordariomycetes</taxon>
        <taxon>Hypocreomycetidae</taxon>
        <taxon>Hypocreales</taxon>
        <taxon>Cordycipitaceae</taxon>
        <taxon>Beauveria</taxon>
    </lineage>
</organism>
<accession>J5JCE8</accession>
<dbReference type="InterPro" id="IPR007466">
    <property type="entry name" value="Peptidyl-Arg-deiminase_porph"/>
</dbReference>
<dbReference type="GeneID" id="19892536"/>
<evidence type="ECO:0000313" key="3">
    <source>
        <dbReference type="Proteomes" id="UP000002762"/>
    </source>
</evidence>
<evidence type="ECO:0000313" key="2">
    <source>
        <dbReference type="EMBL" id="EJP61556.1"/>
    </source>
</evidence>
<protein>
    <submittedName>
        <fullName evidence="2">Agmatine deiminase</fullName>
    </submittedName>
</protein>
<keyword evidence="1" id="KW-0378">Hydrolase</keyword>
<dbReference type="STRING" id="655819.J5JCE8"/>
<dbReference type="GO" id="GO:0009446">
    <property type="term" value="P:putrescine biosynthetic process"/>
    <property type="evidence" value="ECO:0007669"/>
    <property type="project" value="InterPro"/>
</dbReference>
<name>J5JCE8_BEAB2</name>
<proteinExistence type="predicted"/>
<gene>
    <name evidence="2" type="ORF">BBA_09524</name>
</gene>
<dbReference type="RefSeq" id="XP_008602843.1">
    <property type="nucleotide sequence ID" value="XM_008604621.1"/>
</dbReference>
<sequence>MGMWLRDMAPTFVIKSGNHSLVGLDWNFNGWGGKYPTPTTKNLTRKFLQDVSMDRIETSIVTEGGALEADGEGTLLATESSIINDSRNPGKNRQDVENELRRTLGAEKVIWIPGRVGVDATDGHIDALARFARPGVVLLSKANEFTPTDRTTIYEEALEILQSVTDAKGRPIEIIEIEEPDSELFSPDDFDNHPSVRSYVNYVLVNGGIILPQFGDPAHDAAAIRAAQRVFGEERRICPVLIEELPLLGGGPHTATQEIPLFHRSCVPAELYQLQRIPRDLKQTLEATLSRHFANYLTDVMHPLALAEVSQDSTAGLWHLLDHYVPDTCYLPQVGHARRRRRRQLFADKRIHEARRPWQMLRTNCLRSASFSAWSCLLADLMYSADCFAMATAKAEYLGRGKDCTVPLLQDPVNVRGAVAGRQVGRTPQTPVCKE</sequence>
<dbReference type="InParanoid" id="J5JCE8"/>
<evidence type="ECO:0000256" key="1">
    <source>
        <dbReference type="ARBA" id="ARBA00022801"/>
    </source>
</evidence>
<dbReference type="GO" id="GO:0047632">
    <property type="term" value="F:agmatine deiminase activity"/>
    <property type="evidence" value="ECO:0007669"/>
    <property type="project" value="TreeGrafter"/>
</dbReference>
<dbReference type="PANTHER" id="PTHR31377:SF0">
    <property type="entry name" value="AGMATINE DEIMINASE-RELATED"/>
    <property type="match status" value="1"/>
</dbReference>
<dbReference type="OrthoDB" id="544103at2759"/>
<dbReference type="Pfam" id="PF04371">
    <property type="entry name" value="PAD_porph"/>
    <property type="match status" value="1"/>
</dbReference>